<accession>A0A5B7DLY7</accession>
<evidence type="ECO:0000256" key="1">
    <source>
        <dbReference type="SAM" id="MobiDB-lite"/>
    </source>
</evidence>
<sequence length="199" mass="21056">MTEIFITTTTITTTTTATTTTTTRAPKHKITQRENPSKDNCGRGESDHYIFTGGSSITPAGLYSQSLHRHIQTFNQDLTSSIGRRPSEPKQPPSQPLKITLTTPKKLKNPDLCALRGTSLTSGHTEGTLVSEGGLGETRDVLSHTKHEGGKDTMTQAVSTEPPTGLGGAVGVGQGWMGVPPAPPCPAPPRPTPPRPVLT</sequence>
<name>A0A5B7DLY7_PORTR</name>
<feature type="compositionally biased region" description="Polar residues" evidence="1">
    <location>
        <begin position="153"/>
        <end position="162"/>
    </location>
</feature>
<reference evidence="2 3" key="1">
    <citation type="submission" date="2019-05" db="EMBL/GenBank/DDBJ databases">
        <title>Another draft genome of Portunus trituberculatus and its Hox gene families provides insights of decapod evolution.</title>
        <authorList>
            <person name="Jeong J.-H."/>
            <person name="Song I."/>
            <person name="Kim S."/>
            <person name="Choi T."/>
            <person name="Kim D."/>
            <person name="Ryu S."/>
            <person name="Kim W."/>
        </authorList>
    </citation>
    <scope>NUCLEOTIDE SEQUENCE [LARGE SCALE GENOMIC DNA]</scope>
    <source>
        <tissue evidence="2">Muscle</tissue>
    </source>
</reference>
<evidence type="ECO:0000313" key="3">
    <source>
        <dbReference type="Proteomes" id="UP000324222"/>
    </source>
</evidence>
<feature type="compositionally biased region" description="Pro residues" evidence="1">
    <location>
        <begin position="180"/>
        <end position="199"/>
    </location>
</feature>
<feature type="region of interest" description="Disordered" evidence="1">
    <location>
        <begin position="144"/>
        <end position="199"/>
    </location>
</feature>
<proteinExistence type="predicted"/>
<keyword evidence="3" id="KW-1185">Reference proteome</keyword>
<feature type="region of interest" description="Disordered" evidence="1">
    <location>
        <begin position="118"/>
        <end position="137"/>
    </location>
</feature>
<organism evidence="2 3">
    <name type="scientific">Portunus trituberculatus</name>
    <name type="common">Swimming crab</name>
    <name type="synonym">Neptunus trituberculatus</name>
    <dbReference type="NCBI Taxonomy" id="210409"/>
    <lineage>
        <taxon>Eukaryota</taxon>
        <taxon>Metazoa</taxon>
        <taxon>Ecdysozoa</taxon>
        <taxon>Arthropoda</taxon>
        <taxon>Crustacea</taxon>
        <taxon>Multicrustacea</taxon>
        <taxon>Malacostraca</taxon>
        <taxon>Eumalacostraca</taxon>
        <taxon>Eucarida</taxon>
        <taxon>Decapoda</taxon>
        <taxon>Pleocyemata</taxon>
        <taxon>Brachyura</taxon>
        <taxon>Eubrachyura</taxon>
        <taxon>Portunoidea</taxon>
        <taxon>Portunidae</taxon>
        <taxon>Portuninae</taxon>
        <taxon>Portunus</taxon>
    </lineage>
</organism>
<comment type="caution">
    <text evidence="2">The sequence shown here is derived from an EMBL/GenBank/DDBJ whole genome shotgun (WGS) entry which is preliminary data.</text>
</comment>
<protein>
    <submittedName>
        <fullName evidence="2">Uncharacterized protein</fullName>
    </submittedName>
</protein>
<dbReference type="EMBL" id="VSRR010001090">
    <property type="protein sequence ID" value="MPC22458.1"/>
    <property type="molecule type" value="Genomic_DNA"/>
</dbReference>
<gene>
    <name evidence="2" type="ORF">E2C01_015473</name>
</gene>
<feature type="region of interest" description="Disordered" evidence="1">
    <location>
        <begin position="80"/>
        <end position="104"/>
    </location>
</feature>
<feature type="compositionally biased region" description="Gly residues" evidence="1">
    <location>
        <begin position="165"/>
        <end position="176"/>
    </location>
</feature>
<dbReference type="AlphaFoldDB" id="A0A5B7DLY7"/>
<evidence type="ECO:0000313" key="2">
    <source>
        <dbReference type="EMBL" id="MPC22458.1"/>
    </source>
</evidence>
<dbReference type="Proteomes" id="UP000324222">
    <property type="component" value="Unassembled WGS sequence"/>
</dbReference>